<dbReference type="RefSeq" id="WP_317834658.1">
    <property type="nucleotide sequence ID" value="NZ_CP136920.1"/>
</dbReference>
<dbReference type="SMART" id="SM00448">
    <property type="entry name" value="REC"/>
    <property type="match status" value="1"/>
</dbReference>
<dbReference type="SUPFAM" id="SSF52172">
    <property type="entry name" value="CheY-like"/>
    <property type="match status" value="2"/>
</dbReference>
<organism evidence="18 19">
    <name type="scientific">Rubellicoccus peritrichatus</name>
    <dbReference type="NCBI Taxonomy" id="3080537"/>
    <lineage>
        <taxon>Bacteria</taxon>
        <taxon>Pseudomonadati</taxon>
        <taxon>Verrucomicrobiota</taxon>
        <taxon>Opitutia</taxon>
        <taxon>Puniceicoccales</taxon>
        <taxon>Cerasicoccaceae</taxon>
        <taxon>Rubellicoccus</taxon>
    </lineage>
</organism>
<gene>
    <name evidence="18" type="ORF">RZN69_03665</name>
</gene>
<evidence type="ECO:0000313" key="18">
    <source>
        <dbReference type="EMBL" id="WOO42173.1"/>
    </source>
</evidence>
<keyword evidence="13" id="KW-0472">Membrane</keyword>
<keyword evidence="10" id="KW-0067">ATP-binding</keyword>
<dbReference type="Proteomes" id="UP001304300">
    <property type="component" value="Chromosome"/>
</dbReference>
<dbReference type="Gene3D" id="3.10.580.10">
    <property type="entry name" value="CBS-domain"/>
    <property type="match status" value="1"/>
</dbReference>
<keyword evidence="7" id="KW-0812">Transmembrane</keyword>
<keyword evidence="9" id="KW-0418">Kinase</keyword>
<dbReference type="CDD" id="cd00082">
    <property type="entry name" value="HisKA"/>
    <property type="match status" value="1"/>
</dbReference>
<feature type="domain" description="Histidine kinase" evidence="16">
    <location>
        <begin position="198"/>
        <end position="419"/>
    </location>
</feature>
<evidence type="ECO:0000256" key="14">
    <source>
        <dbReference type="PROSITE-ProRule" id="PRU00169"/>
    </source>
</evidence>
<feature type="domain" description="Response regulatory" evidence="17">
    <location>
        <begin position="437"/>
        <end position="558"/>
    </location>
</feature>
<evidence type="ECO:0000256" key="11">
    <source>
        <dbReference type="ARBA" id="ARBA00022989"/>
    </source>
</evidence>
<keyword evidence="11" id="KW-1133">Transmembrane helix</keyword>
<dbReference type="PRINTS" id="PR00344">
    <property type="entry name" value="BCTRLSENSOR"/>
</dbReference>
<dbReference type="FunFam" id="1.10.287.130:FF:000003">
    <property type="entry name" value="Histidine kinase"/>
    <property type="match status" value="1"/>
</dbReference>
<dbReference type="InterPro" id="IPR011006">
    <property type="entry name" value="CheY-like_superfamily"/>
</dbReference>
<evidence type="ECO:0000256" key="15">
    <source>
        <dbReference type="SAM" id="Coils"/>
    </source>
</evidence>
<dbReference type="PROSITE" id="PS50109">
    <property type="entry name" value="HIS_KIN"/>
    <property type="match status" value="1"/>
</dbReference>
<evidence type="ECO:0000256" key="3">
    <source>
        <dbReference type="ARBA" id="ARBA00012438"/>
    </source>
</evidence>
<dbReference type="InterPro" id="IPR003594">
    <property type="entry name" value="HATPase_dom"/>
</dbReference>
<evidence type="ECO:0000256" key="2">
    <source>
        <dbReference type="ARBA" id="ARBA00004651"/>
    </source>
</evidence>
<dbReference type="SUPFAM" id="SSF54631">
    <property type="entry name" value="CBS-domain pair"/>
    <property type="match status" value="1"/>
</dbReference>
<dbReference type="InterPro" id="IPR001789">
    <property type="entry name" value="Sig_transdc_resp-reg_receiver"/>
</dbReference>
<keyword evidence="15" id="KW-0175">Coiled coil</keyword>
<feature type="modified residue" description="4-aspartylphosphate" evidence="14">
    <location>
        <position position="633"/>
    </location>
</feature>
<dbReference type="GO" id="GO:0000155">
    <property type="term" value="F:phosphorelay sensor kinase activity"/>
    <property type="evidence" value="ECO:0007669"/>
    <property type="project" value="InterPro"/>
</dbReference>
<dbReference type="SMART" id="SM00388">
    <property type="entry name" value="HisKA"/>
    <property type="match status" value="1"/>
</dbReference>
<keyword evidence="12" id="KW-0902">Two-component regulatory system</keyword>
<evidence type="ECO:0000256" key="7">
    <source>
        <dbReference type="ARBA" id="ARBA00022692"/>
    </source>
</evidence>
<dbReference type="EC" id="2.7.13.3" evidence="3"/>
<dbReference type="InterPro" id="IPR004358">
    <property type="entry name" value="Sig_transdc_His_kin-like_C"/>
</dbReference>
<keyword evidence="19" id="KW-1185">Reference proteome</keyword>
<dbReference type="SUPFAM" id="SSF55874">
    <property type="entry name" value="ATPase domain of HSP90 chaperone/DNA topoisomerase II/histidine kinase"/>
    <property type="match status" value="1"/>
</dbReference>
<sequence>METDGRIAIAPNARLLDLVGHKLAVPGNTTLAEVQKVFHEHNFKYLAIHENERITGICSRERVGDLLGSQFGYSIYAKKLIRDYTIPEPEILVIGTPLATVLERVFSRPAEHFYHDVALVDDKYHLAGLIPVDNLVRFQNALLSDKLNILSANEKSLLRQKGELADLAERLEVANAELQTARDVAIESTKLKSQFLANMSHEIRTPMNGIIGMISLLTDSEVNEEQRHYCQTIQKSAEALLGLINDILDFSKIEAGRLDVSNEETPIRDLAEECLSLLSEGAANKHLELILDIDPAVPEWIEVDPLRYRQIINNLVGNAIKFTNDGEVIVRIRVQGGAEEGYFLHTEVQDSGIGIEEKHLHTLFEPFTQGDGSTSRKYGGTGLGLAISHRLATLMEGKLGCESENEVGSSFWLTLPLSVTKAPDSITPQRPLPKGLRALVVDDHDIASETLCRQITNFGPYAAPASDTFSAMRFLKEAIDANDPFHYLFIDSHLPENTTEELCRQIHEDESFSDTTIILLSPVGKAPDFNQPNSERTSKVLLKPVGPNGLEEMLHRAKPQVNATTKAEEANEEPQRIAEQKPLRILLAEDNGTNREVAITILERLGHKIHMAENGMQALDILRSEKIDCILMDCQMPVMDGYETTRAIREGFHGVSQNSVTIIAMTAHAMQGDRQRCLQAGMDDYISKPVTIERLAEILHGVSIRTSNIAQ</sequence>
<protein>
    <recommendedName>
        <fullName evidence="3">histidine kinase</fullName>
        <ecNumber evidence="3">2.7.13.3</ecNumber>
    </recommendedName>
</protein>
<dbReference type="AlphaFoldDB" id="A0AAQ3QS98"/>
<feature type="domain" description="Response regulatory" evidence="17">
    <location>
        <begin position="584"/>
        <end position="703"/>
    </location>
</feature>
<evidence type="ECO:0000256" key="1">
    <source>
        <dbReference type="ARBA" id="ARBA00000085"/>
    </source>
</evidence>
<dbReference type="InterPro" id="IPR046342">
    <property type="entry name" value="CBS_dom_sf"/>
</dbReference>
<evidence type="ECO:0000313" key="19">
    <source>
        <dbReference type="Proteomes" id="UP001304300"/>
    </source>
</evidence>
<accession>A0AAQ3QS98</accession>
<evidence type="ECO:0000256" key="9">
    <source>
        <dbReference type="ARBA" id="ARBA00022777"/>
    </source>
</evidence>
<dbReference type="Gene3D" id="3.40.50.2300">
    <property type="match status" value="2"/>
</dbReference>
<evidence type="ECO:0000256" key="12">
    <source>
        <dbReference type="ARBA" id="ARBA00023012"/>
    </source>
</evidence>
<evidence type="ECO:0000256" key="13">
    <source>
        <dbReference type="ARBA" id="ARBA00023136"/>
    </source>
</evidence>
<dbReference type="PANTHER" id="PTHR45339:SF1">
    <property type="entry name" value="HYBRID SIGNAL TRANSDUCTION HISTIDINE KINASE J"/>
    <property type="match status" value="1"/>
</dbReference>
<dbReference type="Pfam" id="PF00512">
    <property type="entry name" value="HisKA"/>
    <property type="match status" value="1"/>
</dbReference>
<dbReference type="InterPro" id="IPR036890">
    <property type="entry name" value="HATPase_C_sf"/>
</dbReference>
<dbReference type="InterPro" id="IPR036097">
    <property type="entry name" value="HisK_dim/P_sf"/>
</dbReference>
<comment type="subcellular location">
    <subcellularLocation>
        <location evidence="2">Cell membrane</location>
        <topology evidence="2">Multi-pass membrane protein</topology>
    </subcellularLocation>
</comment>
<dbReference type="CDD" id="cd17546">
    <property type="entry name" value="REC_hyHK_CKI1_RcsC-like"/>
    <property type="match status" value="1"/>
</dbReference>
<dbReference type="PANTHER" id="PTHR45339">
    <property type="entry name" value="HYBRID SIGNAL TRANSDUCTION HISTIDINE KINASE J"/>
    <property type="match status" value="1"/>
</dbReference>
<keyword evidence="6" id="KW-0808">Transferase</keyword>
<dbReference type="Pfam" id="PF02518">
    <property type="entry name" value="HATPase_c"/>
    <property type="match status" value="1"/>
</dbReference>
<dbReference type="GO" id="GO:0005524">
    <property type="term" value="F:ATP binding"/>
    <property type="evidence" value="ECO:0007669"/>
    <property type="project" value="UniProtKB-KW"/>
</dbReference>
<evidence type="ECO:0000256" key="6">
    <source>
        <dbReference type="ARBA" id="ARBA00022679"/>
    </source>
</evidence>
<comment type="catalytic activity">
    <reaction evidence="1">
        <text>ATP + protein L-histidine = ADP + protein N-phospho-L-histidine.</text>
        <dbReference type="EC" id="2.7.13.3"/>
    </reaction>
</comment>
<dbReference type="CDD" id="cd16922">
    <property type="entry name" value="HATPase_EvgS-ArcB-TorS-like"/>
    <property type="match status" value="1"/>
</dbReference>
<dbReference type="KEGG" id="puo:RZN69_03665"/>
<dbReference type="GO" id="GO:0005886">
    <property type="term" value="C:plasma membrane"/>
    <property type="evidence" value="ECO:0007669"/>
    <property type="project" value="UniProtKB-SubCell"/>
</dbReference>
<dbReference type="Gene3D" id="3.30.565.10">
    <property type="entry name" value="Histidine kinase-like ATPase, C-terminal domain"/>
    <property type="match status" value="1"/>
</dbReference>
<dbReference type="SUPFAM" id="SSF47384">
    <property type="entry name" value="Homodimeric domain of signal transducing histidine kinase"/>
    <property type="match status" value="1"/>
</dbReference>
<dbReference type="InterPro" id="IPR005467">
    <property type="entry name" value="His_kinase_dom"/>
</dbReference>
<evidence type="ECO:0000256" key="4">
    <source>
        <dbReference type="ARBA" id="ARBA00022475"/>
    </source>
</evidence>
<evidence type="ECO:0000256" key="8">
    <source>
        <dbReference type="ARBA" id="ARBA00022741"/>
    </source>
</evidence>
<evidence type="ECO:0000256" key="10">
    <source>
        <dbReference type="ARBA" id="ARBA00022840"/>
    </source>
</evidence>
<keyword evidence="4" id="KW-1003">Cell membrane</keyword>
<keyword evidence="8" id="KW-0547">Nucleotide-binding</keyword>
<dbReference type="FunFam" id="3.30.565.10:FF:000010">
    <property type="entry name" value="Sensor histidine kinase RcsC"/>
    <property type="match status" value="1"/>
</dbReference>
<proteinExistence type="predicted"/>
<dbReference type="Gene3D" id="1.10.287.130">
    <property type="match status" value="1"/>
</dbReference>
<evidence type="ECO:0000259" key="17">
    <source>
        <dbReference type="PROSITE" id="PS50110"/>
    </source>
</evidence>
<keyword evidence="5 14" id="KW-0597">Phosphoprotein</keyword>
<feature type="modified residue" description="4-aspartylphosphate" evidence="14">
    <location>
        <position position="491"/>
    </location>
</feature>
<reference evidence="18 19" key="1">
    <citation type="submission" date="2023-10" db="EMBL/GenBank/DDBJ databases">
        <title>Rubellicoccus peritrichatus gen. nov., sp. nov., isolated from an algae of coral reef tank.</title>
        <authorList>
            <person name="Luo J."/>
        </authorList>
    </citation>
    <scope>NUCLEOTIDE SEQUENCE [LARGE SCALE GENOMIC DNA]</scope>
    <source>
        <strain evidence="18 19">CR14</strain>
    </source>
</reference>
<evidence type="ECO:0000256" key="5">
    <source>
        <dbReference type="ARBA" id="ARBA00022553"/>
    </source>
</evidence>
<dbReference type="PROSITE" id="PS50110">
    <property type="entry name" value="RESPONSE_REGULATORY"/>
    <property type="match status" value="2"/>
</dbReference>
<dbReference type="Pfam" id="PF00072">
    <property type="entry name" value="Response_reg"/>
    <property type="match status" value="1"/>
</dbReference>
<feature type="coiled-coil region" evidence="15">
    <location>
        <begin position="157"/>
        <end position="184"/>
    </location>
</feature>
<dbReference type="EMBL" id="CP136920">
    <property type="protein sequence ID" value="WOO42173.1"/>
    <property type="molecule type" value="Genomic_DNA"/>
</dbReference>
<evidence type="ECO:0000259" key="16">
    <source>
        <dbReference type="PROSITE" id="PS50109"/>
    </source>
</evidence>
<name>A0AAQ3QS98_9BACT</name>
<dbReference type="InterPro" id="IPR003661">
    <property type="entry name" value="HisK_dim/P_dom"/>
</dbReference>
<dbReference type="SMART" id="SM00387">
    <property type="entry name" value="HATPase_c"/>
    <property type="match status" value="1"/>
</dbReference>